<gene>
    <name evidence="2" type="ORF">C5167_048794</name>
</gene>
<proteinExistence type="predicted"/>
<keyword evidence="1" id="KW-0812">Transmembrane</keyword>
<accession>A0A4Y7KKD1</accession>
<dbReference type="STRING" id="3469.A0A4Y7KKD1"/>
<dbReference type="EMBL" id="CM010722">
    <property type="protein sequence ID" value="RZC73317.1"/>
    <property type="molecule type" value="Genomic_DNA"/>
</dbReference>
<organism evidence="2 3">
    <name type="scientific">Papaver somniferum</name>
    <name type="common">Opium poppy</name>
    <dbReference type="NCBI Taxonomy" id="3469"/>
    <lineage>
        <taxon>Eukaryota</taxon>
        <taxon>Viridiplantae</taxon>
        <taxon>Streptophyta</taxon>
        <taxon>Embryophyta</taxon>
        <taxon>Tracheophyta</taxon>
        <taxon>Spermatophyta</taxon>
        <taxon>Magnoliopsida</taxon>
        <taxon>Ranunculales</taxon>
        <taxon>Papaveraceae</taxon>
        <taxon>Papaveroideae</taxon>
        <taxon>Papaver</taxon>
    </lineage>
</organism>
<keyword evidence="1" id="KW-1133">Transmembrane helix</keyword>
<reference evidence="2 3" key="1">
    <citation type="journal article" date="2018" name="Science">
        <title>The opium poppy genome and morphinan production.</title>
        <authorList>
            <person name="Guo L."/>
            <person name="Winzer T."/>
            <person name="Yang X."/>
            <person name="Li Y."/>
            <person name="Ning Z."/>
            <person name="He Z."/>
            <person name="Teodor R."/>
            <person name="Lu Y."/>
            <person name="Bowser T.A."/>
            <person name="Graham I.A."/>
            <person name="Ye K."/>
        </authorList>
    </citation>
    <scope>NUCLEOTIDE SEQUENCE [LARGE SCALE GENOMIC DNA]</scope>
    <source>
        <strain evidence="3">cv. HN1</strain>
        <tissue evidence="2">Leaves</tissue>
    </source>
</reference>
<evidence type="ECO:0000313" key="3">
    <source>
        <dbReference type="Proteomes" id="UP000316621"/>
    </source>
</evidence>
<keyword evidence="3" id="KW-1185">Reference proteome</keyword>
<evidence type="ECO:0000313" key="2">
    <source>
        <dbReference type="EMBL" id="RZC73317.1"/>
    </source>
</evidence>
<name>A0A4Y7KKD1_PAPSO</name>
<dbReference type="AlphaFoldDB" id="A0A4Y7KKD1"/>
<sequence length="79" mass="8566">MTKEMRFGYETVVVPVMAFSALAFGSVGGLGGGIYVRMLIIVMGFDAKSSVPISKCESVVLGCQNFVFMNIYKDIIFAI</sequence>
<dbReference type="Proteomes" id="UP000316621">
    <property type="component" value="Chromosome 8"/>
</dbReference>
<evidence type="ECO:0008006" key="4">
    <source>
        <dbReference type="Google" id="ProtNLM"/>
    </source>
</evidence>
<dbReference type="Gramene" id="RZC73317">
    <property type="protein sequence ID" value="RZC73317"/>
    <property type="gene ID" value="C5167_048794"/>
</dbReference>
<feature type="transmembrane region" description="Helical" evidence="1">
    <location>
        <begin position="12"/>
        <end position="36"/>
    </location>
</feature>
<protein>
    <recommendedName>
        <fullName evidence="4">Sulfite exporter TauE/SafE family protein</fullName>
    </recommendedName>
</protein>
<keyword evidence="1" id="KW-0472">Membrane</keyword>
<evidence type="ECO:0000256" key="1">
    <source>
        <dbReference type="SAM" id="Phobius"/>
    </source>
</evidence>